<sequence length="207" mass="23080">MERQALPLNLTDIHDLACTSYAEARDAIRTGDLLFCSGAKPLSRIIQTATRSPYSHVALVVRMLSIDRVLLLEAEWPYGVRVVPLSCYFKDWNGGGKPYSGNLLVARHAALDADDADTLALFLSELVDILGRPYSLRRALRIGLREVVALAGLRFRELRLKKATVCSEYIHHAYARLGIHIPCNPKGYILPMDIASHQDVSLICRIL</sequence>
<accession>A0A6F8V7W8</accession>
<evidence type="ECO:0008006" key="3">
    <source>
        <dbReference type="Google" id="ProtNLM"/>
    </source>
</evidence>
<dbReference type="RefSeq" id="WP_173060794.1">
    <property type="nucleotide sequence ID" value="NZ_AP022853.1"/>
</dbReference>
<dbReference type="SUPFAM" id="SSF54001">
    <property type="entry name" value="Cysteine proteinases"/>
    <property type="match status" value="1"/>
</dbReference>
<dbReference type="KEGG" id="slac:SKTS_08190"/>
<proteinExistence type="predicted"/>
<evidence type="ECO:0000313" key="1">
    <source>
        <dbReference type="EMBL" id="BCB25933.1"/>
    </source>
</evidence>
<dbReference type="Gene3D" id="3.90.1720.10">
    <property type="entry name" value="endopeptidase domain like (from Nostoc punctiforme)"/>
    <property type="match status" value="1"/>
</dbReference>
<dbReference type="InterPro" id="IPR038765">
    <property type="entry name" value="Papain-like_cys_pep_sf"/>
</dbReference>
<dbReference type="AlphaFoldDB" id="A0A6F8V7W8"/>
<keyword evidence="2" id="KW-1185">Reference proteome</keyword>
<reference evidence="2" key="1">
    <citation type="submission" date="2020-03" db="EMBL/GenBank/DDBJ databases">
        <title>Complete genome sequence of sulfur-oxidizing bacterium skT11.</title>
        <authorList>
            <person name="Kanda M."/>
            <person name="Kojima H."/>
            <person name="Fukui M."/>
        </authorList>
    </citation>
    <scope>NUCLEOTIDE SEQUENCE [LARGE SCALE GENOMIC DNA]</scope>
    <source>
        <strain evidence="2">skT11</strain>
    </source>
</reference>
<dbReference type="EMBL" id="AP022853">
    <property type="protein sequence ID" value="BCB25933.1"/>
    <property type="molecule type" value="Genomic_DNA"/>
</dbReference>
<protein>
    <recommendedName>
        <fullName evidence="3">Permuted papain-like amidase enzyme, YaeF/YiiX, C92 family</fullName>
    </recommendedName>
</protein>
<name>A0A6F8V7W8_9PROT</name>
<gene>
    <name evidence="1" type="ORF">SKTS_08190</name>
</gene>
<evidence type="ECO:0000313" key="2">
    <source>
        <dbReference type="Proteomes" id="UP000502260"/>
    </source>
</evidence>
<organism evidence="1 2">
    <name type="scientific">Sulfurimicrobium lacus</name>
    <dbReference type="NCBI Taxonomy" id="2715678"/>
    <lineage>
        <taxon>Bacteria</taxon>
        <taxon>Pseudomonadati</taxon>
        <taxon>Pseudomonadota</taxon>
        <taxon>Betaproteobacteria</taxon>
        <taxon>Nitrosomonadales</taxon>
        <taxon>Sulfuricellaceae</taxon>
        <taxon>Sulfurimicrobium</taxon>
    </lineage>
</organism>
<dbReference type="Proteomes" id="UP000502260">
    <property type="component" value="Chromosome"/>
</dbReference>